<proteinExistence type="predicted"/>
<reference evidence="1" key="1">
    <citation type="journal article" date="2022" name="Front. Microbiol.">
        <title>New perspectives on an old grouping: The genomic and phenotypic variability of Oxalobacter formigenes and the implications for calcium oxalate stone prevention.</title>
        <authorList>
            <person name="Chmiel J.A."/>
            <person name="Carr C."/>
            <person name="Stuivenberg G.A."/>
            <person name="Venema R."/>
            <person name="Chanyi R.M."/>
            <person name="Al K.F."/>
            <person name="Giguere D."/>
            <person name="Say H."/>
            <person name="Akouris P.P."/>
            <person name="Dominguez Romero S.A."/>
            <person name="Kwong A."/>
            <person name="Tai V."/>
            <person name="Koval S.F."/>
            <person name="Razvi H."/>
            <person name="Bjazevic J."/>
            <person name="Burton J.P."/>
        </authorList>
    </citation>
    <scope>NUCLEOTIDE SEQUENCE</scope>
    <source>
        <strain evidence="1">OxK</strain>
    </source>
</reference>
<name>A0A9E9LD01_9BURK</name>
<dbReference type="AlphaFoldDB" id="A0A9E9LD01"/>
<accession>A0A9E9LD01</accession>
<dbReference type="RefSeq" id="WP_269316391.1">
    <property type="nucleotide sequence ID" value="NZ_CP098251.1"/>
</dbReference>
<organism evidence="1">
    <name type="scientific">Oxalobacter aliiformigenes</name>
    <dbReference type="NCBI Taxonomy" id="2946593"/>
    <lineage>
        <taxon>Bacteria</taxon>
        <taxon>Pseudomonadati</taxon>
        <taxon>Pseudomonadota</taxon>
        <taxon>Betaproteobacteria</taxon>
        <taxon>Burkholderiales</taxon>
        <taxon>Oxalobacteraceae</taxon>
        <taxon>Oxalobacter</taxon>
    </lineage>
</organism>
<dbReference type="Proteomes" id="UP001164819">
    <property type="component" value="Chromosome"/>
</dbReference>
<protein>
    <submittedName>
        <fullName evidence="1">Uncharacterized protein</fullName>
    </submittedName>
</protein>
<evidence type="ECO:0000313" key="1">
    <source>
        <dbReference type="EMBL" id="WAV92137.1"/>
    </source>
</evidence>
<dbReference type="EMBL" id="CP098251">
    <property type="protein sequence ID" value="WAV92137.1"/>
    <property type="molecule type" value="Genomic_DNA"/>
</dbReference>
<sequence>MSKRRLCRAWAVTRMAAGVGGVLTVQQVCQAGRGHFFDGRESVLQDF</sequence>
<gene>
    <name evidence="1" type="ORF">NB646_05315</name>
</gene>